<evidence type="ECO:0000313" key="2">
    <source>
        <dbReference type="EMBL" id="KAF7801979.1"/>
    </source>
</evidence>
<dbReference type="Proteomes" id="UP000634136">
    <property type="component" value="Unassembled WGS sequence"/>
</dbReference>
<dbReference type="CDD" id="cd06222">
    <property type="entry name" value="RNase_H_like"/>
    <property type="match status" value="1"/>
</dbReference>
<dbReference type="AlphaFoldDB" id="A0A834W2K8"/>
<dbReference type="Pfam" id="PF13456">
    <property type="entry name" value="RVT_3"/>
    <property type="match status" value="1"/>
</dbReference>
<keyword evidence="3" id="KW-1185">Reference proteome</keyword>
<dbReference type="InterPro" id="IPR044730">
    <property type="entry name" value="RNase_H-like_dom_plant"/>
</dbReference>
<evidence type="ECO:0000313" key="3">
    <source>
        <dbReference type="Proteomes" id="UP000634136"/>
    </source>
</evidence>
<name>A0A834W2K8_9FABA</name>
<dbReference type="EMBL" id="JAAIUW010000013">
    <property type="protein sequence ID" value="KAF7801979.1"/>
    <property type="molecule type" value="Genomic_DNA"/>
</dbReference>
<protein>
    <submittedName>
        <fullName evidence="2">RnaseH (Mitochondrion)</fullName>
    </submittedName>
</protein>
<accession>A0A834W2K8</accession>
<dbReference type="GO" id="GO:0004523">
    <property type="term" value="F:RNA-DNA hybrid ribonuclease activity"/>
    <property type="evidence" value="ECO:0007669"/>
    <property type="project" value="InterPro"/>
</dbReference>
<feature type="domain" description="RNase H type-1" evidence="1">
    <location>
        <begin position="38"/>
        <end position="100"/>
    </location>
</feature>
<proteinExistence type="predicted"/>
<dbReference type="InterPro" id="IPR002156">
    <property type="entry name" value="RNaseH_domain"/>
</dbReference>
<dbReference type="OrthoDB" id="1752183at2759"/>
<dbReference type="GO" id="GO:0003676">
    <property type="term" value="F:nucleic acid binding"/>
    <property type="evidence" value="ECO:0007669"/>
    <property type="project" value="InterPro"/>
</dbReference>
<sequence length="111" mass="12921">MEQNFWISAKWLWKFRNDEILNVDNRNENDPYMAIHHGTYRGKSKKFGCGGVIRDNFGSWIAGFSKVLGKSNTLKAKISGLILVARLVWDLSFKKVWFEYGGRLVCWVVDF</sequence>
<organism evidence="2 3">
    <name type="scientific">Senna tora</name>
    <dbReference type="NCBI Taxonomy" id="362788"/>
    <lineage>
        <taxon>Eukaryota</taxon>
        <taxon>Viridiplantae</taxon>
        <taxon>Streptophyta</taxon>
        <taxon>Embryophyta</taxon>
        <taxon>Tracheophyta</taxon>
        <taxon>Spermatophyta</taxon>
        <taxon>Magnoliopsida</taxon>
        <taxon>eudicotyledons</taxon>
        <taxon>Gunneridae</taxon>
        <taxon>Pentapetalae</taxon>
        <taxon>rosids</taxon>
        <taxon>fabids</taxon>
        <taxon>Fabales</taxon>
        <taxon>Fabaceae</taxon>
        <taxon>Caesalpinioideae</taxon>
        <taxon>Cassia clade</taxon>
        <taxon>Senna</taxon>
    </lineage>
</organism>
<evidence type="ECO:0000259" key="1">
    <source>
        <dbReference type="Pfam" id="PF13456"/>
    </source>
</evidence>
<reference evidence="2" key="1">
    <citation type="submission" date="2020-09" db="EMBL/GenBank/DDBJ databases">
        <title>Genome-Enabled Discovery of Anthraquinone Biosynthesis in Senna tora.</title>
        <authorList>
            <person name="Kang S.-H."/>
            <person name="Pandey R.P."/>
            <person name="Lee C.-M."/>
            <person name="Sim J.-S."/>
            <person name="Jeong J.-T."/>
            <person name="Choi B.-S."/>
            <person name="Jung M."/>
            <person name="Ginzburg D."/>
            <person name="Zhao K."/>
            <person name="Won S.Y."/>
            <person name="Oh T.-J."/>
            <person name="Yu Y."/>
            <person name="Kim N.-H."/>
            <person name="Lee O.R."/>
            <person name="Lee T.-H."/>
            <person name="Bashyal P."/>
            <person name="Kim T.-S."/>
            <person name="Lee W.-H."/>
            <person name="Kawkins C."/>
            <person name="Kim C.-K."/>
            <person name="Kim J.S."/>
            <person name="Ahn B.O."/>
            <person name="Rhee S.Y."/>
            <person name="Sohng J.K."/>
        </authorList>
    </citation>
    <scope>NUCLEOTIDE SEQUENCE</scope>
    <source>
        <tissue evidence="2">Leaf</tissue>
    </source>
</reference>
<gene>
    <name evidence="2" type="ORF">G2W53_041090</name>
</gene>
<comment type="caution">
    <text evidence="2">The sequence shown here is derived from an EMBL/GenBank/DDBJ whole genome shotgun (WGS) entry which is preliminary data.</text>
</comment>